<keyword evidence="4 11" id="KW-0679">Respiratory chain</keyword>
<reference evidence="14" key="1">
    <citation type="submission" date="2025-08" db="UniProtKB">
        <authorList>
            <consortium name="RefSeq"/>
        </authorList>
    </citation>
    <scope>IDENTIFICATION</scope>
    <source>
        <tissue evidence="14">Whole Larva</tissue>
    </source>
</reference>
<sequence>MATGPRLSANPLEILTPDLSREEPFLNKYYGFLAAGSLCLIGSIIGHYSTKRPILSGVHRHAAYAVIGGALGQYFGNLRNQQNAERDAVFRHYIQLHPEDFPDFERKKYSEIFEPWIPIR</sequence>
<name>A0ABM1M7X0_NICVS</name>
<proteinExistence type="inferred from homology"/>
<dbReference type="RefSeq" id="XP_017770670.1">
    <property type="nucleotide sequence ID" value="XM_017915181.1"/>
</dbReference>
<feature type="transmembrane region" description="Helical" evidence="12">
    <location>
        <begin position="29"/>
        <end position="50"/>
    </location>
</feature>
<evidence type="ECO:0000313" key="13">
    <source>
        <dbReference type="Proteomes" id="UP000695000"/>
    </source>
</evidence>
<keyword evidence="5 12" id="KW-0812">Transmembrane</keyword>
<dbReference type="PANTHER" id="PTHR13099:SF0">
    <property type="entry name" value="NADH DEHYDROGENASE [UBIQUINONE] 1 SUBUNIT C2-RELATED"/>
    <property type="match status" value="1"/>
</dbReference>
<dbReference type="PANTHER" id="PTHR13099">
    <property type="entry name" value="NADH-UBIQUINONE OXIDOREDUCTASE SUBUNIT B14.5B"/>
    <property type="match status" value="1"/>
</dbReference>
<evidence type="ECO:0000256" key="5">
    <source>
        <dbReference type="ARBA" id="ARBA00022692"/>
    </source>
</evidence>
<evidence type="ECO:0000256" key="4">
    <source>
        <dbReference type="ARBA" id="ARBA00022660"/>
    </source>
</evidence>
<evidence type="ECO:0000256" key="12">
    <source>
        <dbReference type="SAM" id="Phobius"/>
    </source>
</evidence>
<evidence type="ECO:0000256" key="6">
    <source>
        <dbReference type="ARBA" id="ARBA00022792"/>
    </source>
</evidence>
<accession>A0ABM1M7X0</accession>
<evidence type="ECO:0000256" key="8">
    <source>
        <dbReference type="ARBA" id="ARBA00022989"/>
    </source>
</evidence>
<protein>
    <recommendedName>
        <fullName evidence="11">NADH dehydrogenase [ubiquinone] 1 subunit C2</fullName>
    </recommendedName>
</protein>
<keyword evidence="3 11" id="KW-0813">Transport</keyword>
<evidence type="ECO:0000256" key="1">
    <source>
        <dbReference type="ARBA" id="ARBA00004298"/>
    </source>
</evidence>
<comment type="similarity">
    <text evidence="2 11">Belongs to the complex I NDUFC2 subunit family.</text>
</comment>
<comment type="subcellular location">
    <subcellularLocation>
        <location evidence="1">Mitochondrion inner membrane</location>
        <topology evidence="1">Single-pass membrane protein</topology>
        <orientation evidence="1">Matrix side</orientation>
    </subcellularLocation>
</comment>
<comment type="function">
    <text evidence="11">Accessory subunit of the mitochondrial membrane respiratory chain NADH dehydrogenase (Complex I), that is believed not to be involved in catalysis. Complex I functions in the transfer of electrons from NADH to the respiratory chain. The immediate electron acceptor for the enzyme is believed to be ubiquinone.</text>
</comment>
<keyword evidence="10 11" id="KW-0472">Membrane</keyword>
<keyword evidence="9 11" id="KW-0496">Mitochondrion</keyword>
<dbReference type="PIRSF" id="PIRSF017834">
    <property type="entry name" value="NADH-UbQ_OxRdtase_b14.5b"/>
    <property type="match status" value="1"/>
</dbReference>
<evidence type="ECO:0000256" key="11">
    <source>
        <dbReference type="PIRNR" id="PIRNR017834"/>
    </source>
</evidence>
<dbReference type="Proteomes" id="UP000695000">
    <property type="component" value="Unplaced"/>
</dbReference>
<keyword evidence="6 11" id="KW-0999">Mitochondrion inner membrane</keyword>
<keyword evidence="8 12" id="KW-1133">Transmembrane helix</keyword>
<evidence type="ECO:0000256" key="2">
    <source>
        <dbReference type="ARBA" id="ARBA00008674"/>
    </source>
</evidence>
<dbReference type="GeneID" id="108558305"/>
<gene>
    <name evidence="14" type="primary">LOC108558305</name>
</gene>
<organism evidence="13 14">
    <name type="scientific">Nicrophorus vespilloides</name>
    <name type="common">Boreal carrion beetle</name>
    <dbReference type="NCBI Taxonomy" id="110193"/>
    <lineage>
        <taxon>Eukaryota</taxon>
        <taxon>Metazoa</taxon>
        <taxon>Ecdysozoa</taxon>
        <taxon>Arthropoda</taxon>
        <taxon>Hexapoda</taxon>
        <taxon>Insecta</taxon>
        <taxon>Pterygota</taxon>
        <taxon>Neoptera</taxon>
        <taxon>Endopterygota</taxon>
        <taxon>Coleoptera</taxon>
        <taxon>Polyphaga</taxon>
        <taxon>Staphyliniformia</taxon>
        <taxon>Silphidae</taxon>
        <taxon>Nicrophorinae</taxon>
        <taxon>Nicrophorus</taxon>
    </lineage>
</organism>
<dbReference type="InterPro" id="IPR009423">
    <property type="entry name" value="NDUC2"/>
</dbReference>
<evidence type="ECO:0000313" key="14">
    <source>
        <dbReference type="RefSeq" id="XP_017770670.1"/>
    </source>
</evidence>
<keyword evidence="13" id="KW-1185">Reference proteome</keyword>
<evidence type="ECO:0000256" key="10">
    <source>
        <dbReference type="ARBA" id="ARBA00023136"/>
    </source>
</evidence>
<evidence type="ECO:0000256" key="3">
    <source>
        <dbReference type="ARBA" id="ARBA00022448"/>
    </source>
</evidence>
<evidence type="ECO:0000256" key="7">
    <source>
        <dbReference type="ARBA" id="ARBA00022982"/>
    </source>
</evidence>
<evidence type="ECO:0000256" key="9">
    <source>
        <dbReference type="ARBA" id="ARBA00023128"/>
    </source>
</evidence>
<keyword evidence="7 11" id="KW-0249">Electron transport</keyword>
<dbReference type="Pfam" id="PF06374">
    <property type="entry name" value="NDUF_C2"/>
    <property type="match status" value="1"/>
</dbReference>